<dbReference type="EMBL" id="CAXJIO010000012">
    <property type="protein sequence ID" value="CAL2102983.1"/>
    <property type="molecule type" value="Genomic_DNA"/>
</dbReference>
<dbReference type="PROSITE" id="PS51257">
    <property type="entry name" value="PROKAR_LIPOPROTEIN"/>
    <property type="match status" value="1"/>
</dbReference>
<dbReference type="RefSeq" id="WP_348716879.1">
    <property type="nucleotide sequence ID" value="NZ_CAXJIO010000012.1"/>
</dbReference>
<evidence type="ECO:0000313" key="2">
    <source>
        <dbReference type="Proteomes" id="UP001497527"/>
    </source>
</evidence>
<protein>
    <recommendedName>
        <fullName evidence="3">Lipoprotein</fullName>
    </recommendedName>
</protein>
<accession>A0ABM9PBW0</accession>
<dbReference type="Proteomes" id="UP001497527">
    <property type="component" value="Unassembled WGS sequence"/>
</dbReference>
<name>A0ABM9PBW0_9FLAO</name>
<keyword evidence="2" id="KW-1185">Reference proteome</keyword>
<proteinExistence type="predicted"/>
<reference evidence="1 2" key="1">
    <citation type="submission" date="2024-05" db="EMBL/GenBank/DDBJ databases">
        <authorList>
            <person name="Duchaud E."/>
        </authorList>
    </citation>
    <scope>NUCLEOTIDE SEQUENCE [LARGE SCALE GENOMIC DNA]</scope>
    <source>
        <strain evidence="1">Ena-SAMPLE-TAB-13-05-2024-13:56:06:370-140308</strain>
    </source>
</reference>
<sequence>MTRIIILIIALFSLLIASCSSKIAYKGINVKNWKVVKENKSFKATFDDFSGDTYQNIELEAVTKTNFKVQSNLVKGSIIVYLVDQNKKTIWSSKELKNNIEEIVTTHNDVIKNYQLFVKGKDASGKFVITWN</sequence>
<evidence type="ECO:0008006" key="3">
    <source>
        <dbReference type="Google" id="ProtNLM"/>
    </source>
</evidence>
<comment type="caution">
    <text evidence="1">The sequence shown here is derived from an EMBL/GenBank/DDBJ whole genome shotgun (WGS) entry which is preliminary data.</text>
</comment>
<gene>
    <name evidence="1" type="ORF">T190423A01A_30097</name>
</gene>
<evidence type="ECO:0000313" key="1">
    <source>
        <dbReference type="EMBL" id="CAL2102983.1"/>
    </source>
</evidence>
<organism evidence="1 2">
    <name type="scientific">Tenacibaculum polynesiense</name>
    <dbReference type="NCBI Taxonomy" id="3137857"/>
    <lineage>
        <taxon>Bacteria</taxon>
        <taxon>Pseudomonadati</taxon>
        <taxon>Bacteroidota</taxon>
        <taxon>Flavobacteriia</taxon>
        <taxon>Flavobacteriales</taxon>
        <taxon>Flavobacteriaceae</taxon>
        <taxon>Tenacibaculum</taxon>
    </lineage>
</organism>